<protein>
    <submittedName>
        <fullName evidence="4">(raccoon dog) hypothetical protein</fullName>
    </submittedName>
</protein>
<feature type="compositionally biased region" description="Polar residues" evidence="2">
    <location>
        <begin position="44"/>
        <end position="65"/>
    </location>
</feature>
<dbReference type="InterPro" id="IPR036036">
    <property type="entry name" value="SOCS_box-like_dom_sf"/>
</dbReference>
<dbReference type="InterPro" id="IPR001496">
    <property type="entry name" value="SOCS_box"/>
</dbReference>
<dbReference type="Proteomes" id="UP000645828">
    <property type="component" value="Unassembled WGS sequence"/>
</dbReference>
<feature type="region of interest" description="Disordered" evidence="2">
    <location>
        <begin position="42"/>
        <end position="65"/>
    </location>
</feature>
<feature type="compositionally biased region" description="Polar residues" evidence="2">
    <location>
        <begin position="199"/>
        <end position="211"/>
    </location>
</feature>
<name>A0A811YK52_NYCPR</name>
<dbReference type="SUPFAM" id="SSF158235">
    <property type="entry name" value="SOCS box-like"/>
    <property type="match status" value="1"/>
</dbReference>
<evidence type="ECO:0000256" key="2">
    <source>
        <dbReference type="SAM" id="MobiDB-lite"/>
    </source>
</evidence>
<sequence length="343" mass="38507">MDKVEKMWNRFQYSVRISLVTREGAVVKMWTCTPTGVCERKISTGDSAPQQQRCPLRENNSSRRNQNCATEIPQIVEISIEKDQEPCVTLGKKHSCSTKIQSSLETDKKFGGTGSRLSKESSSASSMCDTDSVSAEMILWACVFPLRTYNKQSKPPFFSNKRKIYISELTLDKCPFPAGSNLALKWHLIKQQTAPVNPHSTVFDTCDPSSASRDEKDKLQKRERRRLGIEEGIESPPNAQIHIFEATAQVNPLYKPGPNRAHVSRQGAGKVHLQMDYVHCLVLDLLQMTGKSLKTFSVSLHYICHAVICRCPTHDEIVGLPLPTMLQEFLKECLSCTINVTGF</sequence>
<proteinExistence type="predicted"/>
<organism evidence="4 5">
    <name type="scientific">Nyctereutes procyonoides</name>
    <name type="common">Raccoon dog</name>
    <name type="synonym">Canis procyonoides</name>
    <dbReference type="NCBI Taxonomy" id="34880"/>
    <lineage>
        <taxon>Eukaryota</taxon>
        <taxon>Metazoa</taxon>
        <taxon>Chordata</taxon>
        <taxon>Craniata</taxon>
        <taxon>Vertebrata</taxon>
        <taxon>Euteleostomi</taxon>
        <taxon>Mammalia</taxon>
        <taxon>Eutheria</taxon>
        <taxon>Laurasiatheria</taxon>
        <taxon>Carnivora</taxon>
        <taxon>Caniformia</taxon>
        <taxon>Canidae</taxon>
        <taxon>Nyctereutes</taxon>
    </lineage>
</organism>
<dbReference type="EMBL" id="CAJHUB010000678">
    <property type="protein sequence ID" value="CAD7677128.1"/>
    <property type="molecule type" value="Genomic_DNA"/>
</dbReference>
<dbReference type="AlphaFoldDB" id="A0A811YK52"/>
<evidence type="ECO:0000256" key="1">
    <source>
        <dbReference type="ARBA" id="ARBA00004906"/>
    </source>
</evidence>
<gene>
    <name evidence="4" type="ORF">NYPRO_LOCUS9924</name>
</gene>
<dbReference type="GO" id="GO:0035556">
    <property type="term" value="P:intracellular signal transduction"/>
    <property type="evidence" value="ECO:0007669"/>
    <property type="project" value="InterPro"/>
</dbReference>
<evidence type="ECO:0000259" key="3">
    <source>
        <dbReference type="PROSITE" id="PS50225"/>
    </source>
</evidence>
<evidence type="ECO:0000313" key="5">
    <source>
        <dbReference type="Proteomes" id="UP000645828"/>
    </source>
</evidence>
<dbReference type="UniPathway" id="UPA00143"/>
<comment type="caution">
    <text evidence="4">The sequence shown here is derived from an EMBL/GenBank/DDBJ whole genome shotgun (WGS) entry which is preliminary data.</text>
</comment>
<feature type="region of interest" description="Disordered" evidence="2">
    <location>
        <begin position="199"/>
        <end position="222"/>
    </location>
</feature>
<keyword evidence="5" id="KW-1185">Reference proteome</keyword>
<reference evidence="4" key="1">
    <citation type="submission" date="2020-12" db="EMBL/GenBank/DDBJ databases">
        <authorList>
            <consortium name="Molecular Ecology Group"/>
        </authorList>
    </citation>
    <scope>NUCLEOTIDE SEQUENCE</scope>
    <source>
        <strain evidence="4">TBG_1078</strain>
    </source>
</reference>
<feature type="domain" description="SOCS box" evidence="3">
    <location>
        <begin position="299"/>
        <end position="332"/>
    </location>
</feature>
<dbReference type="SMART" id="SM00253">
    <property type="entry name" value="SOCS"/>
    <property type="match status" value="1"/>
</dbReference>
<dbReference type="PROSITE" id="PS50225">
    <property type="entry name" value="SOCS"/>
    <property type="match status" value="1"/>
</dbReference>
<comment type="pathway">
    <text evidence="1">Protein modification; protein ubiquitination.</text>
</comment>
<accession>A0A811YK52</accession>
<dbReference type="Gene3D" id="1.10.750.20">
    <property type="entry name" value="SOCS box"/>
    <property type="match status" value="1"/>
</dbReference>
<dbReference type="GO" id="GO:0016567">
    <property type="term" value="P:protein ubiquitination"/>
    <property type="evidence" value="ECO:0007669"/>
    <property type="project" value="UniProtKB-UniPathway"/>
</dbReference>
<evidence type="ECO:0000313" key="4">
    <source>
        <dbReference type="EMBL" id="CAD7677128.1"/>
    </source>
</evidence>